<organism evidence="5 6">
    <name type="scientific">Candidatus Contendobacter odensis Run_B_J11</name>
    <dbReference type="NCBI Taxonomy" id="1400861"/>
    <lineage>
        <taxon>Bacteria</taxon>
        <taxon>Pseudomonadati</taxon>
        <taxon>Pseudomonadota</taxon>
        <taxon>Gammaproteobacteria</taxon>
        <taxon>Candidatus Competibacteraceae</taxon>
        <taxon>Candidatus Contendibacter</taxon>
    </lineage>
</organism>
<dbReference type="GO" id="GO:0003677">
    <property type="term" value="F:DNA binding"/>
    <property type="evidence" value="ECO:0007669"/>
    <property type="project" value="UniProtKB-KW"/>
</dbReference>
<reference evidence="5 6" key="1">
    <citation type="journal article" date="2014" name="ISME J.">
        <title>Candidatus Competibacter-lineage genomes retrieved from metagenomes reveal functional metabolic diversity.</title>
        <authorList>
            <person name="McIlroy S.J."/>
            <person name="Albertsen M."/>
            <person name="Andresen E.K."/>
            <person name="Saunders A.M."/>
            <person name="Kristiansen R."/>
            <person name="Stokholm-Bjerregaard M."/>
            <person name="Nielsen K.L."/>
            <person name="Nielsen P.H."/>
        </authorList>
    </citation>
    <scope>NUCLEOTIDE SEQUENCE [LARGE SCALE GENOMIC DNA]</scope>
    <source>
        <strain evidence="5 6">Run_B_J11</strain>
    </source>
</reference>
<dbReference type="EMBL" id="CBTK010000087">
    <property type="protein sequence ID" value="CDH44618.1"/>
    <property type="molecule type" value="Genomic_DNA"/>
</dbReference>
<dbReference type="InterPro" id="IPR044946">
    <property type="entry name" value="Restrct_endonuc_typeI_TRD_sf"/>
</dbReference>
<dbReference type="RefSeq" id="WP_051497545.1">
    <property type="nucleotide sequence ID" value="NZ_CBTK010000087.1"/>
</dbReference>
<comment type="similarity">
    <text evidence="1">Belongs to the type-I restriction system S methylase family.</text>
</comment>
<dbReference type="Gene3D" id="3.90.220.20">
    <property type="entry name" value="DNA methylase specificity domains"/>
    <property type="match status" value="2"/>
</dbReference>
<dbReference type="PANTHER" id="PTHR30408">
    <property type="entry name" value="TYPE-1 RESTRICTION ENZYME ECOKI SPECIFICITY PROTEIN"/>
    <property type="match status" value="1"/>
</dbReference>
<name>A0A7U7GBA1_9GAMM</name>
<evidence type="ECO:0000256" key="1">
    <source>
        <dbReference type="ARBA" id="ARBA00010923"/>
    </source>
</evidence>
<dbReference type="GO" id="GO:0009307">
    <property type="term" value="P:DNA restriction-modification system"/>
    <property type="evidence" value="ECO:0007669"/>
    <property type="project" value="UniProtKB-KW"/>
</dbReference>
<evidence type="ECO:0000256" key="3">
    <source>
        <dbReference type="ARBA" id="ARBA00023125"/>
    </source>
</evidence>
<dbReference type="CDD" id="cd17262">
    <property type="entry name" value="RMtype1_S_Aco12261I-TRD2-CR2"/>
    <property type="match status" value="1"/>
</dbReference>
<dbReference type="InterPro" id="IPR052021">
    <property type="entry name" value="Type-I_RS_S_subunit"/>
</dbReference>
<feature type="domain" description="Type I restriction modification DNA specificity" evidence="4">
    <location>
        <begin position="148"/>
        <end position="299"/>
    </location>
</feature>
<evidence type="ECO:0000313" key="6">
    <source>
        <dbReference type="Proteomes" id="UP000019184"/>
    </source>
</evidence>
<proteinExistence type="inferred from homology"/>
<accession>A0A7U7GBA1</accession>
<keyword evidence="6" id="KW-1185">Reference proteome</keyword>
<sequence length="337" mass="38128">MGLNKESGNCCKLTIGRVAIAGRPLYTNEAIASLIPNSLNPDYLRHGLQYWDVLQGVDQAIKGATLNKEKLNKIKFQYPASDLEQQKIAEILSTVDRAIEQTEALIAKQQRIKTGLMQDLLTRGIDEHGNLRSEETHEFKDSPLGRIPVEWEVEALDDCVEFWDGKRIPLKQDDRDQMDGEFPYYGASGIIDHIDKYLFDDDLILVGEDGENVISRHLPLAFKVSGRIWVNNQAHVLKPKADQDIDFLTNRLEFYDYSLLVSGSAQPKLNQRNLRQMQLPIPPRHEQSRIGLVLTTLNKVDTGRVSYLTKLHSLKTALMQDLLTGKVRVTPLLSESA</sequence>
<dbReference type="PANTHER" id="PTHR30408:SF12">
    <property type="entry name" value="TYPE I RESTRICTION ENZYME MJAVIII SPECIFICITY SUBUNIT"/>
    <property type="match status" value="1"/>
</dbReference>
<evidence type="ECO:0000259" key="4">
    <source>
        <dbReference type="Pfam" id="PF01420"/>
    </source>
</evidence>
<comment type="caution">
    <text evidence="5">The sequence shown here is derived from an EMBL/GenBank/DDBJ whole genome shotgun (WGS) entry which is preliminary data.</text>
</comment>
<dbReference type="Proteomes" id="UP000019184">
    <property type="component" value="Unassembled WGS sequence"/>
</dbReference>
<dbReference type="AlphaFoldDB" id="A0A7U7GBA1"/>
<keyword evidence="2" id="KW-0680">Restriction system</keyword>
<dbReference type="SUPFAM" id="SSF116734">
    <property type="entry name" value="DNA methylase specificity domain"/>
    <property type="match status" value="2"/>
</dbReference>
<evidence type="ECO:0000313" key="5">
    <source>
        <dbReference type="EMBL" id="CDH44618.1"/>
    </source>
</evidence>
<dbReference type="Pfam" id="PF01420">
    <property type="entry name" value="Methylase_S"/>
    <property type="match status" value="2"/>
</dbReference>
<protein>
    <submittedName>
        <fullName evidence="5">Restriction modification system DNA specificity domain protein</fullName>
    </submittedName>
</protein>
<feature type="domain" description="Type I restriction modification DNA specificity" evidence="4">
    <location>
        <begin position="13"/>
        <end position="104"/>
    </location>
</feature>
<gene>
    <name evidence="5" type="ORF">BN874_1770001</name>
</gene>
<evidence type="ECO:0000256" key="2">
    <source>
        <dbReference type="ARBA" id="ARBA00022747"/>
    </source>
</evidence>
<dbReference type="InterPro" id="IPR000055">
    <property type="entry name" value="Restrct_endonuc_typeI_TRD"/>
</dbReference>
<dbReference type="Gene3D" id="1.10.287.1120">
    <property type="entry name" value="Bipartite methylase S protein"/>
    <property type="match status" value="1"/>
</dbReference>
<keyword evidence="3" id="KW-0238">DNA-binding</keyword>